<dbReference type="RefSeq" id="WP_183980369.1">
    <property type="nucleotide sequence ID" value="NZ_JACIBY010000028.1"/>
</dbReference>
<evidence type="ECO:0000256" key="3">
    <source>
        <dbReference type="ARBA" id="ARBA00012572"/>
    </source>
</evidence>
<dbReference type="EMBL" id="JACIBY010000028">
    <property type="protein sequence ID" value="MBB3842176.1"/>
    <property type="molecule type" value="Genomic_DNA"/>
</dbReference>
<evidence type="ECO:0000256" key="6">
    <source>
        <dbReference type="ARBA" id="ARBA00022822"/>
    </source>
</evidence>
<dbReference type="InterPro" id="IPR013785">
    <property type="entry name" value="Aldolase_TIM"/>
</dbReference>
<organism evidence="10 11">
    <name type="scientific">Runella defluvii</name>
    <dbReference type="NCBI Taxonomy" id="370973"/>
    <lineage>
        <taxon>Bacteria</taxon>
        <taxon>Pseudomonadati</taxon>
        <taxon>Bacteroidota</taxon>
        <taxon>Cytophagia</taxon>
        <taxon>Cytophagales</taxon>
        <taxon>Spirosomataceae</taxon>
        <taxon>Runella</taxon>
    </lineage>
</organism>
<evidence type="ECO:0000256" key="7">
    <source>
        <dbReference type="ARBA" id="ARBA00023141"/>
    </source>
</evidence>
<reference evidence="10 11" key="1">
    <citation type="submission" date="2020-08" db="EMBL/GenBank/DDBJ databases">
        <title>Genomic Encyclopedia of Type Strains, Phase IV (KMG-IV): sequencing the most valuable type-strain genomes for metagenomic binning, comparative biology and taxonomic classification.</title>
        <authorList>
            <person name="Goeker M."/>
        </authorList>
    </citation>
    <scope>NUCLEOTIDE SEQUENCE [LARGE SCALE GENOMIC DNA]</scope>
    <source>
        <strain evidence="10 11">DSM 17976</strain>
    </source>
</reference>
<evidence type="ECO:0000256" key="5">
    <source>
        <dbReference type="ARBA" id="ARBA00022605"/>
    </source>
</evidence>
<proteinExistence type="predicted"/>
<comment type="catalytic activity">
    <reaction evidence="1">
        <text>N-(5-phospho-beta-D-ribosyl)anthranilate = 1-(2-carboxyphenylamino)-1-deoxy-D-ribulose 5-phosphate</text>
        <dbReference type="Rhea" id="RHEA:21540"/>
        <dbReference type="ChEBI" id="CHEBI:18277"/>
        <dbReference type="ChEBI" id="CHEBI:58613"/>
        <dbReference type="EC" id="5.3.1.24"/>
    </reaction>
</comment>
<evidence type="ECO:0000256" key="8">
    <source>
        <dbReference type="ARBA" id="ARBA00023235"/>
    </source>
</evidence>
<evidence type="ECO:0000256" key="1">
    <source>
        <dbReference type="ARBA" id="ARBA00001164"/>
    </source>
</evidence>
<keyword evidence="8 10" id="KW-0413">Isomerase</keyword>
<dbReference type="PANTHER" id="PTHR42894">
    <property type="entry name" value="N-(5'-PHOSPHORIBOSYL)ANTHRANILATE ISOMERASE"/>
    <property type="match status" value="1"/>
</dbReference>
<dbReference type="GO" id="GO:0004640">
    <property type="term" value="F:phosphoribosylanthranilate isomerase activity"/>
    <property type="evidence" value="ECO:0007669"/>
    <property type="project" value="UniProtKB-EC"/>
</dbReference>
<name>A0A7W6EU99_9BACT</name>
<dbReference type="UniPathway" id="UPA00035">
    <property type="reaction ID" value="UER00042"/>
</dbReference>
<comment type="pathway">
    <text evidence="2">Amino-acid biosynthesis; L-tryptophan biosynthesis; L-tryptophan from chorismate: step 3/5.</text>
</comment>
<evidence type="ECO:0000313" key="11">
    <source>
        <dbReference type="Proteomes" id="UP000541352"/>
    </source>
</evidence>
<comment type="caution">
    <text evidence="10">The sequence shown here is derived from an EMBL/GenBank/DDBJ whole genome shotgun (WGS) entry which is preliminary data.</text>
</comment>
<dbReference type="GO" id="GO:0000162">
    <property type="term" value="P:L-tryptophan biosynthetic process"/>
    <property type="evidence" value="ECO:0007669"/>
    <property type="project" value="UniProtKB-UniPathway"/>
</dbReference>
<dbReference type="InterPro" id="IPR001240">
    <property type="entry name" value="PRAI_dom"/>
</dbReference>
<dbReference type="PANTHER" id="PTHR42894:SF1">
    <property type="entry name" value="N-(5'-PHOSPHORIBOSYL)ANTHRANILATE ISOMERASE"/>
    <property type="match status" value="1"/>
</dbReference>
<protein>
    <recommendedName>
        <fullName evidence="4">N-(5'-phosphoribosyl)anthranilate isomerase</fullName>
        <ecNumber evidence="3">5.3.1.24</ecNumber>
    </recommendedName>
</protein>
<dbReference type="SUPFAM" id="SSF51366">
    <property type="entry name" value="Ribulose-phoshate binding barrel"/>
    <property type="match status" value="1"/>
</dbReference>
<keyword evidence="5" id="KW-0028">Amino-acid biosynthesis</keyword>
<keyword evidence="11" id="KW-1185">Reference proteome</keyword>
<evidence type="ECO:0000256" key="2">
    <source>
        <dbReference type="ARBA" id="ARBA00004664"/>
    </source>
</evidence>
<keyword evidence="6" id="KW-0822">Tryptophan biosynthesis</keyword>
<evidence type="ECO:0000259" key="9">
    <source>
        <dbReference type="Pfam" id="PF00697"/>
    </source>
</evidence>
<keyword evidence="7" id="KW-0057">Aromatic amino acid biosynthesis</keyword>
<accession>A0A7W6EU99</accession>
<dbReference type="AlphaFoldDB" id="A0A7W6EU99"/>
<evidence type="ECO:0000313" key="10">
    <source>
        <dbReference type="EMBL" id="MBB3842176.1"/>
    </source>
</evidence>
<dbReference type="EC" id="5.3.1.24" evidence="3"/>
<feature type="domain" description="N-(5'phosphoribosyl) anthranilate isomerase (PRAI)" evidence="9">
    <location>
        <begin position="7"/>
        <end position="198"/>
    </location>
</feature>
<gene>
    <name evidence="10" type="ORF">FHS57_006207</name>
</gene>
<sequence length="205" mass="22397">MLKTIVKISDVTNLSDARYCAGMGVEMLGFSVDETSGSFVDLKKFQEIRSWIAGVQIVAETTSTDAEVIVEKITSYQPDAVQVSEASVLPWLKAETIKPIILRVEADQDVDTVVEIMENNLQYASYFLLESASESALDGDWPEFLGTIASRFPILIGFGITPENASSLSETTAITGVALRGSEEIRPGFKDFGELMDVLEALEDE</sequence>
<dbReference type="Proteomes" id="UP000541352">
    <property type="component" value="Unassembled WGS sequence"/>
</dbReference>
<dbReference type="Pfam" id="PF00697">
    <property type="entry name" value="PRAI"/>
    <property type="match status" value="1"/>
</dbReference>
<dbReference type="InterPro" id="IPR011060">
    <property type="entry name" value="RibuloseP-bd_barrel"/>
</dbReference>
<evidence type="ECO:0000256" key="4">
    <source>
        <dbReference type="ARBA" id="ARBA00022272"/>
    </source>
</evidence>
<dbReference type="InterPro" id="IPR044643">
    <property type="entry name" value="TrpF_fam"/>
</dbReference>
<dbReference type="Gene3D" id="3.20.20.70">
    <property type="entry name" value="Aldolase class I"/>
    <property type="match status" value="1"/>
</dbReference>